<dbReference type="InterPro" id="IPR036514">
    <property type="entry name" value="SGNH_hydro_sf"/>
</dbReference>
<dbReference type="STRING" id="1142394.PSMK_20490"/>
<name>I0IG20_PHYMF</name>
<dbReference type="Proteomes" id="UP000007881">
    <property type="component" value="Chromosome"/>
</dbReference>
<evidence type="ECO:0000259" key="1">
    <source>
        <dbReference type="Pfam" id="PF13472"/>
    </source>
</evidence>
<dbReference type="PANTHER" id="PTHR30383">
    <property type="entry name" value="THIOESTERASE 1/PROTEASE 1/LYSOPHOSPHOLIPASE L1"/>
    <property type="match status" value="1"/>
</dbReference>
<evidence type="ECO:0000313" key="2">
    <source>
        <dbReference type="EMBL" id="BAM04208.1"/>
    </source>
</evidence>
<reference evidence="2 3" key="1">
    <citation type="submission" date="2012-02" db="EMBL/GenBank/DDBJ databases">
        <title>Complete genome sequence of Phycisphaera mikurensis NBRC 102666.</title>
        <authorList>
            <person name="Ankai A."/>
            <person name="Hosoyama A."/>
            <person name="Terui Y."/>
            <person name="Sekine M."/>
            <person name="Fukai R."/>
            <person name="Kato Y."/>
            <person name="Nakamura S."/>
            <person name="Yamada-Narita S."/>
            <person name="Kawakoshi A."/>
            <person name="Fukunaga Y."/>
            <person name="Yamazaki S."/>
            <person name="Fujita N."/>
        </authorList>
    </citation>
    <scope>NUCLEOTIDE SEQUENCE [LARGE SCALE GENOMIC DNA]</scope>
    <source>
        <strain evidence="3">NBRC 102666 / KCTC 22515 / FYK2301M01</strain>
    </source>
</reference>
<dbReference type="SUPFAM" id="SSF52266">
    <property type="entry name" value="SGNH hydrolase"/>
    <property type="match status" value="1"/>
</dbReference>
<keyword evidence="3" id="KW-1185">Reference proteome</keyword>
<dbReference type="HOGENOM" id="CLU_051989_5_2_0"/>
<dbReference type="GO" id="GO:0004622">
    <property type="term" value="F:phosphatidylcholine lysophospholipase activity"/>
    <property type="evidence" value="ECO:0007669"/>
    <property type="project" value="TreeGrafter"/>
</dbReference>
<dbReference type="Pfam" id="PF13472">
    <property type="entry name" value="Lipase_GDSL_2"/>
    <property type="match status" value="1"/>
</dbReference>
<gene>
    <name evidence="2" type="ordered locus">PSMK_20490</name>
</gene>
<evidence type="ECO:0000313" key="3">
    <source>
        <dbReference type="Proteomes" id="UP000007881"/>
    </source>
</evidence>
<dbReference type="KEGG" id="phm:PSMK_20490"/>
<dbReference type="Gene3D" id="3.40.50.1110">
    <property type="entry name" value="SGNH hydrolase"/>
    <property type="match status" value="1"/>
</dbReference>
<accession>I0IG20</accession>
<sequence length="221" mass="23296">MSEPLIRSGMTVLFQGDSITDTGRDRSIAEANQTEALGRGYALLASARLLAAFGPSGVRCLNRGVGGDKAFQLADRWQADCLGLKPDVLSLLIGVNDTWHGLAGGDGIPEATLPRFAHHVDFLLGSVREQNPEAVLVVCDPFAVPAGAGAELAFEPELGERRKILGKAAKKHDAVRVRFQEVLDQRLAAGVAAADLAADGVHPTLYGHAVMAAAWLGAVRL</sequence>
<dbReference type="RefSeq" id="WP_014437426.1">
    <property type="nucleotide sequence ID" value="NC_017080.1"/>
</dbReference>
<dbReference type="InterPro" id="IPR013830">
    <property type="entry name" value="SGNH_hydro"/>
</dbReference>
<feature type="domain" description="SGNH hydrolase-type esterase" evidence="1">
    <location>
        <begin position="16"/>
        <end position="209"/>
    </location>
</feature>
<dbReference type="InterPro" id="IPR051532">
    <property type="entry name" value="Ester_Hydrolysis_Enzymes"/>
</dbReference>
<dbReference type="PANTHER" id="PTHR30383:SF5">
    <property type="entry name" value="SGNH HYDROLASE-TYPE ESTERASE DOMAIN-CONTAINING PROTEIN"/>
    <property type="match status" value="1"/>
</dbReference>
<proteinExistence type="predicted"/>
<dbReference type="eggNOG" id="COG2755">
    <property type="taxonomic scope" value="Bacteria"/>
</dbReference>
<dbReference type="AlphaFoldDB" id="I0IG20"/>
<dbReference type="OrthoDB" id="9794725at2"/>
<organism evidence="2 3">
    <name type="scientific">Phycisphaera mikurensis (strain NBRC 102666 / KCTC 22515 / FYK2301M01)</name>
    <dbReference type="NCBI Taxonomy" id="1142394"/>
    <lineage>
        <taxon>Bacteria</taxon>
        <taxon>Pseudomonadati</taxon>
        <taxon>Planctomycetota</taxon>
        <taxon>Phycisphaerae</taxon>
        <taxon>Phycisphaerales</taxon>
        <taxon>Phycisphaeraceae</taxon>
        <taxon>Phycisphaera</taxon>
    </lineage>
</organism>
<dbReference type="EMBL" id="AP012338">
    <property type="protein sequence ID" value="BAM04208.1"/>
    <property type="molecule type" value="Genomic_DNA"/>
</dbReference>
<protein>
    <recommendedName>
        <fullName evidence="1">SGNH hydrolase-type esterase domain-containing protein</fullName>
    </recommendedName>
</protein>